<evidence type="ECO:0000313" key="2">
    <source>
        <dbReference type="Proteomes" id="UP001060215"/>
    </source>
</evidence>
<proteinExistence type="predicted"/>
<accession>A0ACC0IB02</accession>
<sequence>MGFVRFIDRLPWLRREKVVEALGSPDFNAEAVSDSAEAIGVVSKDLKEFVQSDSDKIPNSLRQISKITGRRSFESVVRVTSSLTVGILRGYGSRIKE</sequence>
<organism evidence="1 2">
    <name type="scientific">Camellia lanceoleosa</name>
    <dbReference type="NCBI Taxonomy" id="1840588"/>
    <lineage>
        <taxon>Eukaryota</taxon>
        <taxon>Viridiplantae</taxon>
        <taxon>Streptophyta</taxon>
        <taxon>Embryophyta</taxon>
        <taxon>Tracheophyta</taxon>
        <taxon>Spermatophyta</taxon>
        <taxon>Magnoliopsida</taxon>
        <taxon>eudicotyledons</taxon>
        <taxon>Gunneridae</taxon>
        <taxon>Pentapetalae</taxon>
        <taxon>asterids</taxon>
        <taxon>Ericales</taxon>
        <taxon>Theaceae</taxon>
        <taxon>Camellia</taxon>
    </lineage>
</organism>
<dbReference type="Proteomes" id="UP001060215">
    <property type="component" value="Chromosome 6"/>
</dbReference>
<name>A0ACC0IB02_9ERIC</name>
<protein>
    <submittedName>
        <fullName evidence="1">Protein PHLOEM PROTEIN 2-LIKE A10</fullName>
    </submittedName>
</protein>
<comment type="caution">
    <text evidence="1">The sequence shown here is derived from an EMBL/GenBank/DDBJ whole genome shotgun (WGS) entry which is preliminary data.</text>
</comment>
<reference evidence="1 2" key="1">
    <citation type="journal article" date="2022" name="Plant J.">
        <title>Chromosome-level genome of Camellia lanceoleosa provides a valuable resource for understanding genome evolution and self-incompatibility.</title>
        <authorList>
            <person name="Gong W."/>
            <person name="Xiao S."/>
            <person name="Wang L."/>
            <person name="Liao Z."/>
            <person name="Chang Y."/>
            <person name="Mo W."/>
            <person name="Hu G."/>
            <person name="Li W."/>
            <person name="Zhao G."/>
            <person name="Zhu H."/>
            <person name="Hu X."/>
            <person name="Ji K."/>
            <person name="Xiang X."/>
            <person name="Song Q."/>
            <person name="Yuan D."/>
            <person name="Jin S."/>
            <person name="Zhang L."/>
        </authorList>
    </citation>
    <scope>NUCLEOTIDE SEQUENCE [LARGE SCALE GENOMIC DNA]</scope>
    <source>
        <strain evidence="1">SQ_2022a</strain>
    </source>
</reference>
<gene>
    <name evidence="1" type="ORF">LOK49_LG03G03442</name>
</gene>
<keyword evidence="2" id="KW-1185">Reference proteome</keyword>
<evidence type="ECO:0000313" key="1">
    <source>
        <dbReference type="EMBL" id="KAI8022168.1"/>
    </source>
</evidence>
<dbReference type="EMBL" id="CM045763">
    <property type="protein sequence ID" value="KAI8022168.1"/>
    <property type="molecule type" value="Genomic_DNA"/>
</dbReference>